<dbReference type="Proteomes" id="UP000604046">
    <property type="component" value="Unassembled WGS sequence"/>
</dbReference>
<evidence type="ECO:0000256" key="4">
    <source>
        <dbReference type="ARBA" id="ARBA00023054"/>
    </source>
</evidence>
<dbReference type="CDD" id="cd00030">
    <property type="entry name" value="C2"/>
    <property type="match status" value="1"/>
</dbReference>
<dbReference type="PANTHER" id="PTHR37739:SF16">
    <property type="entry name" value="KINESIN-LIKE PROTEIN"/>
    <property type="match status" value="1"/>
</dbReference>
<dbReference type="Pfam" id="PF00168">
    <property type="entry name" value="C2"/>
    <property type="match status" value="2"/>
</dbReference>
<feature type="coiled-coil region" evidence="6">
    <location>
        <begin position="523"/>
        <end position="585"/>
    </location>
</feature>
<dbReference type="AlphaFoldDB" id="A0A812S989"/>
<name>A0A812S989_9DINO</name>
<sequence length="1068" mass="117505">MDVEEEACNANTCSTFEESTTQCSCRPFLEDPILLKRAESVLYETVQASRYLTDQQAESPGLIQSLYPVKAYKKMRHASILSSTMKEFEFLQSSMNELDSVDDLAGEAVNNLTGSFKPPAGAFPLMVEVWDSDVTTSEFIGEVGVSLSLGEKSYSLPLRPNKNRGTKSLKKAEKGSIGTVAFTTKVEMGVPEACNPGQEELCASLTVTVSCDRAHDVAAMDRFSASDPYCLVRMKSTDTQPSSKFRTKSISDTLNPDWTDMEHSHTFSFLVLVDDGVPWSIDSISLTDQFMANTRLMAKLLVLNGQECPDIASKSKKQRLVCDLLFGSQVDNATLQEASGCLSDEDAQVFNKMAEDAQGAHVDDGVGPTDASSLAEVATAELESQYALLGRPGCAACHGSARRARRRRAARAARGNFYGAHGYSGGYRRSTYRSSGYRSYNRYGGNSHDKEGGGGVFVVVVILMIILPTSTRATLDLVSGWPKKEATGFPHFGSTDLELFVYEASKVWRCPWSSDLRSIAAQQKELKGKYLAVEAELKDAQRRATEAQAQVSYQESKRKELQRTIAGWQEEMATIESKKTETMEEIRQKAREIGDDGADLKLDEVRKSPTLQQYLARGLKSGSLIQEYAKLHFEVEDFKSKIQAAQSGSAKNEQVAAEHRKLREVAKEQAEALKTSLRQLQRHQEAMQKDLDQVAEDEETVQLQRKSLERTVEWAKSTSPLTPITVDTLGSLVATRAEAIRLALAISGSAHLQVLRDLKCLAFELRSKRRIAEKLRKAGFAGQELKEMGFSARELHQADIPILELFTGEELKAAGFSARELREIGTTVLALMELGFQVHELRDAGCDSRSLEAACNFRNGTSVAELSLQGFEAIDLKRVDCRDSHCFDCGKKVPCIAEGCPNYRSKGTENAEKVEALLRRTGAKATHYVTFWQLGSNEAEVVGLSPIDWKRLKQDAQVCNQRTWGTESEESSQSSEPKEEEEGPEEEEHGKDESGESGGTDVEDLSNLLPPEQAKEAQAVINAEAEADTSPAEADPSPAEEPVAKRRRCKGPASEASPEDKGDDDETS</sequence>
<feature type="compositionally biased region" description="Acidic residues" evidence="7">
    <location>
        <begin position="978"/>
        <end position="987"/>
    </location>
</feature>
<evidence type="ECO:0000313" key="10">
    <source>
        <dbReference type="Proteomes" id="UP000604046"/>
    </source>
</evidence>
<keyword evidence="2" id="KW-0547">Nucleotide-binding</keyword>
<feature type="coiled-coil region" evidence="6">
    <location>
        <begin position="656"/>
        <end position="711"/>
    </location>
</feature>
<accession>A0A812S989</accession>
<evidence type="ECO:0000256" key="6">
    <source>
        <dbReference type="SAM" id="Coils"/>
    </source>
</evidence>
<evidence type="ECO:0000256" key="1">
    <source>
        <dbReference type="ARBA" id="ARBA00022701"/>
    </source>
</evidence>
<feature type="compositionally biased region" description="Low complexity" evidence="7">
    <location>
        <begin position="1028"/>
        <end position="1041"/>
    </location>
</feature>
<feature type="domain" description="C2" evidence="8">
    <location>
        <begin position="187"/>
        <end position="312"/>
    </location>
</feature>
<feature type="region of interest" description="Disordered" evidence="7">
    <location>
        <begin position="961"/>
        <end position="1068"/>
    </location>
</feature>
<keyword evidence="4 6" id="KW-0175">Coiled coil</keyword>
<keyword evidence="3" id="KW-0067">ATP-binding</keyword>
<dbReference type="GO" id="GO:0005524">
    <property type="term" value="F:ATP binding"/>
    <property type="evidence" value="ECO:0007669"/>
    <property type="project" value="UniProtKB-KW"/>
</dbReference>
<dbReference type="OrthoDB" id="10542790at2759"/>
<dbReference type="PANTHER" id="PTHR37739">
    <property type="entry name" value="KINESIN-LIKE PROTEIN KIN-12D"/>
    <property type="match status" value="1"/>
</dbReference>
<proteinExistence type="predicted"/>
<keyword evidence="10" id="KW-1185">Reference proteome</keyword>
<keyword evidence="1" id="KW-0493">Microtubule</keyword>
<reference evidence="9" key="1">
    <citation type="submission" date="2021-02" db="EMBL/GenBank/DDBJ databases">
        <authorList>
            <person name="Dougan E. K."/>
            <person name="Rhodes N."/>
            <person name="Thang M."/>
            <person name="Chan C."/>
        </authorList>
    </citation>
    <scope>NUCLEOTIDE SEQUENCE</scope>
</reference>
<comment type="caution">
    <text evidence="9">The sequence shown here is derived from an EMBL/GenBank/DDBJ whole genome shotgun (WGS) entry which is preliminary data.</text>
</comment>
<dbReference type="PROSITE" id="PS50004">
    <property type="entry name" value="C2"/>
    <property type="match status" value="1"/>
</dbReference>
<protein>
    <recommendedName>
        <fullName evidence="8">C2 domain-containing protein</fullName>
    </recommendedName>
</protein>
<dbReference type="Pfam" id="PF25296">
    <property type="entry name" value="Decapeptide"/>
    <property type="match status" value="1"/>
</dbReference>
<evidence type="ECO:0000256" key="5">
    <source>
        <dbReference type="ARBA" id="ARBA00023175"/>
    </source>
</evidence>
<dbReference type="GO" id="GO:0005874">
    <property type="term" value="C:microtubule"/>
    <property type="evidence" value="ECO:0007669"/>
    <property type="project" value="UniProtKB-KW"/>
</dbReference>
<dbReference type="InterPro" id="IPR000008">
    <property type="entry name" value="C2_dom"/>
</dbReference>
<dbReference type="EMBL" id="CAJNDS010002415">
    <property type="protein sequence ID" value="CAE7466434.1"/>
    <property type="molecule type" value="Genomic_DNA"/>
</dbReference>
<keyword evidence="5" id="KW-0505">Motor protein</keyword>
<evidence type="ECO:0000259" key="8">
    <source>
        <dbReference type="PROSITE" id="PS50004"/>
    </source>
</evidence>
<dbReference type="Gene3D" id="2.60.40.150">
    <property type="entry name" value="C2 domain"/>
    <property type="match status" value="1"/>
</dbReference>
<evidence type="ECO:0000256" key="2">
    <source>
        <dbReference type="ARBA" id="ARBA00022741"/>
    </source>
</evidence>
<organism evidence="9 10">
    <name type="scientific">Symbiodinium natans</name>
    <dbReference type="NCBI Taxonomy" id="878477"/>
    <lineage>
        <taxon>Eukaryota</taxon>
        <taxon>Sar</taxon>
        <taxon>Alveolata</taxon>
        <taxon>Dinophyceae</taxon>
        <taxon>Suessiales</taxon>
        <taxon>Symbiodiniaceae</taxon>
        <taxon>Symbiodinium</taxon>
    </lineage>
</organism>
<evidence type="ECO:0000256" key="7">
    <source>
        <dbReference type="SAM" id="MobiDB-lite"/>
    </source>
</evidence>
<dbReference type="InterPro" id="IPR044986">
    <property type="entry name" value="KIF15/KIN-12"/>
</dbReference>
<dbReference type="InterPro" id="IPR057481">
    <property type="entry name" value="Decapeptide"/>
</dbReference>
<dbReference type="InterPro" id="IPR035892">
    <property type="entry name" value="C2_domain_sf"/>
</dbReference>
<evidence type="ECO:0000256" key="3">
    <source>
        <dbReference type="ARBA" id="ARBA00022840"/>
    </source>
</evidence>
<evidence type="ECO:0000313" key="9">
    <source>
        <dbReference type="EMBL" id="CAE7466434.1"/>
    </source>
</evidence>
<gene>
    <name evidence="9" type="ORF">SNAT2548_LOCUS26053</name>
</gene>
<dbReference type="SUPFAM" id="SSF49562">
    <property type="entry name" value="C2 domain (Calcium/lipid-binding domain, CaLB)"/>
    <property type="match status" value="1"/>
</dbReference>